<evidence type="ECO:0000256" key="2">
    <source>
        <dbReference type="ARBA" id="ARBA00023015"/>
    </source>
</evidence>
<sequence length="232" mass="25695">MTSEPKVRKSERLPRGALDRETVVAAALEIADRDGLSGVTMARVAQALGGSPMSLYRHLSDKQELLDAVVDLALSESPRIADDGRPWRVRLEEFALASRLNALRHPALIEIHLENSVRGPGAAAVGLDIIGLLHQAGFDDASSIRGFMALRNYLLGAMAWEISRFRSGAEEFAHQVDDTFVHEDTPADSPLRRLGEVLTTDPEAQFMYGLRSLLDGFEAELRRIKRRARQEK</sequence>
<comment type="caution">
    <text evidence="7">The sequence shown here is derived from an EMBL/GenBank/DDBJ whole genome shotgun (WGS) entry which is preliminary data.</text>
</comment>
<dbReference type="InterPro" id="IPR003012">
    <property type="entry name" value="Tet_transcr_reg_TetR"/>
</dbReference>
<keyword evidence="4" id="KW-0804">Transcription</keyword>
<dbReference type="Gene3D" id="1.10.10.60">
    <property type="entry name" value="Homeodomain-like"/>
    <property type="match status" value="1"/>
</dbReference>
<keyword evidence="3 5" id="KW-0238">DNA-binding</keyword>
<dbReference type="PROSITE" id="PS50977">
    <property type="entry name" value="HTH_TETR_2"/>
    <property type="match status" value="1"/>
</dbReference>
<dbReference type="OrthoDB" id="329481at2"/>
<proteinExistence type="predicted"/>
<dbReference type="Gene3D" id="1.10.357.10">
    <property type="entry name" value="Tetracycline Repressor, domain 2"/>
    <property type="match status" value="1"/>
</dbReference>
<dbReference type="Proteomes" id="UP000294513">
    <property type="component" value="Unassembled WGS sequence"/>
</dbReference>
<evidence type="ECO:0000256" key="1">
    <source>
        <dbReference type="ARBA" id="ARBA00022491"/>
    </source>
</evidence>
<dbReference type="Pfam" id="PF00440">
    <property type="entry name" value="TetR_N"/>
    <property type="match status" value="1"/>
</dbReference>
<dbReference type="GO" id="GO:0046677">
    <property type="term" value="P:response to antibiotic"/>
    <property type="evidence" value="ECO:0007669"/>
    <property type="project" value="InterPro"/>
</dbReference>
<name>A0A4R5BZH8_9ACTN</name>
<keyword evidence="2" id="KW-0805">Transcription regulation</keyword>
<dbReference type="SUPFAM" id="SSF46689">
    <property type="entry name" value="Homeodomain-like"/>
    <property type="match status" value="1"/>
</dbReference>
<dbReference type="PANTHER" id="PTHR30055">
    <property type="entry name" value="HTH-TYPE TRANSCRIPTIONAL REGULATOR RUTR"/>
    <property type="match status" value="1"/>
</dbReference>
<dbReference type="SUPFAM" id="SSF48498">
    <property type="entry name" value="Tetracyclin repressor-like, C-terminal domain"/>
    <property type="match status" value="1"/>
</dbReference>
<dbReference type="InterPro" id="IPR009057">
    <property type="entry name" value="Homeodomain-like_sf"/>
</dbReference>
<evidence type="ECO:0000256" key="5">
    <source>
        <dbReference type="PROSITE-ProRule" id="PRU00335"/>
    </source>
</evidence>
<organism evidence="7 8">
    <name type="scientific">Actinomadura rubrisoli</name>
    <dbReference type="NCBI Taxonomy" id="2530368"/>
    <lineage>
        <taxon>Bacteria</taxon>
        <taxon>Bacillati</taxon>
        <taxon>Actinomycetota</taxon>
        <taxon>Actinomycetes</taxon>
        <taxon>Streptosporangiales</taxon>
        <taxon>Thermomonosporaceae</taxon>
        <taxon>Actinomadura</taxon>
    </lineage>
</organism>
<dbReference type="GO" id="GO:0045892">
    <property type="term" value="P:negative regulation of DNA-templated transcription"/>
    <property type="evidence" value="ECO:0007669"/>
    <property type="project" value="InterPro"/>
</dbReference>
<dbReference type="GO" id="GO:0000976">
    <property type="term" value="F:transcription cis-regulatory region binding"/>
    <property type="evidence" value="ECO:0007669"/>
    <property type="project" value="TreeGrafter"/>
</dbReference>
<evidence type="ECO:0000259" key="6">
    <source>
        <dbReference type="PROSITE" id="PS50977"/>
    </source>
</evidence>
<dbReference type="AlphaFoldDB" id="A0A4R5BZH8"/>
<keyword evidence="8" id="KW-1185">Reference proteome</keyword>
<protein>
    <submittedName>
        <fullName evidence="7">TetR/AcrR family transcriptional regulator</fullName>
    </submittedName>
</protein>
<dbReference type="InterPro" id="IPR036271">
    <property type="entry name" value="Tet_transcr_reg_TetR-rel_C_sf"/>
</dbReference>
<accession>A0A4R5BZH8</accession>
<dbReference type="PRINTS" id="PR00400">
    <property type="entry name" value="TETREPRESSOR"/>
</dbReference>
<evidence type="ECO:0000313" key="7">
    <source>
        <dbReference type="EMBL" id="TDD91143.1"/>
    </source>
</evidence>
<feature type="DNA-binding region" description="H-T-H motif" evidence="5">
    <location>
        <begin position="40"/>
        <end position="59"/>
    </location>
</feature>
<dbReference type="EMBL" id="SMKU01000046">
    <property type="protein sequence ID" value="TDD91143.1"/>
    <property type="molecule type" value="Genomic_DNA"/>
</dbReference>
<dbReference type="Pfam" id="PF02909">
    <property type="entry name" value="TetR_C_1"/>
    <property type="match status" value="1"/>
</dbReference>
<dbReference type="GO" id="GO:0003700">
    <property type="term" value="F:DNA-binding transcription factor activity"/>
    <property type="evidence" value="ECO:0007669"/>
    <property type="project" value="TreeGrafter"/>
</dbReference>
<evidence type="ECO:0000256" key="3">
    <source>
        <dbReference type="ARBA" id="ARBA00023125"/>
    </source>
</evidence>
<evidence type="ECO:0000313" key="8">
    <source>
        <dbReference type="Proteomes" id="UP000294513"/>
    </source>
</evidence>
<gene>
    <name evidence="7" type="ORF">E1298_12235</name>
</gene>
<dbReference type="PANTHER" id="PTHR30055:SF151">
    <property type="entry name" value="TRANSCRIPTIONAL REGULATORY PROTEIN"/>
    <property type="match status" value="1"/>
</dbReference>
<dbReference type="InterPro" id="IPR004111">
    <property type="entry name" value="Repressor_TetR_C"/>
</dbReference>
<evidence type="ECO:0000256" key="4">
    <source>
        <dbReference type="ARBA" id="ARBA00023163"/>
    </source>
</evidence>
<feature type="domain" description="HTH tetR-type" evidence="6">
    <location>
        <begin position="17"/>
        <end position="77"/>
    </location>
</feature>
<reference evidence="7 8" key="1">
    <citation type="submission" date="2019-03" db="EMBL/GenBank/DDBJ databases">
        <title>Draft genome sequences of novel Actinobacteria.</title>
        <authorList>
            <person name="Sahin N."/>
            <person name="Ay H."/>
            <person name="Saygin H."/>
        </authorList>
    </citation>
    <scope>NUCLEOTIDE SEQUENCE [LARGE SCALE GENOMIC DNA]</scope>
    <source>
        <strain evidence="7 8">H3C3</strain>
    </source>
</reference>
<keyword evidence="1" id="KW-0678">Repressor</keyword>
<dbReference type="InterPro" id="IPR001647">
    <property type="entry name" value="HTH_TetR"/>
</dbReference>
<dbReference type="InterPro" id="IPR050109">
    <property type="entry name" value="HTH-type_TetR-like_transc_reg"/>
</dbReference>